<dbReference type="AlphaFoldDB" id="A0A8H7ETR6"/>
<dbReference type="InterPro" id="IPR032675">
    <property type="entry name" value="LRR_dom_sf"/>
</dbReference>
<evidence type="ECO:0000313" key="1">
    <source>
        <dbReference type="EMBL" id="KAF7731622.1"/>
    </source>
</evidence>
<dbReference type="Gene3D" id="3.80.10.10">
    <property type="entry name" value="Ribonuclease Inhibitor"/>
    <property type="match status" value="1"/>
</dbReference>
<protein>
    <recommendedName>
        <fullName evidence="3">F-box domain-containing protein</fullName>
    </recommendedName>
</protein>
<organism evidence="1 2">
    <name type="scientific">Apophysomyces ossiformis</name>
    <dbReference type="NCBI Taxonomy" id="679940"/>
    <lineage>
        <taxon>Eukaryota</taxon>
        <taxon>Fungi</taxon>
        <taxon>Fungi incertae sedis</taxon>
        <taxon>Mucoromycota</taxon>
        <taxon>Mucoromycotina</taxon>
        <taxon>Mucoromycetes</taxon>
        <taxon>Mucorales</taxon>
        <taxon>Mucorineae</taxon>
        <taxon>Mucoraceae</taxon>
        <taxon>Apophysomyces</taxon>
    </lineage>
</organism>
<comment type="caution">
    <text evidence="1">The sequence shown here is derived from an EMBL/GenBank/DDBJ whole genome shotgun (WGS) entry which is preliminary data.</text>
</comment>
<proteinExistence type="predicted"/>
<dbReference type="SUPFAM" id="SSF81383">
    <property type="entry name" value="F-box domain"/>
    <property type="match status" value="1"/>
</dbReference>
<sequence length="614" mass="71231">MSTMATHFPYEILLRIASDLSADDRTTCLYVSKSWKLAFTQVLYHSVSIFSRRQFRLFYRALMETASSSAVGLAVHKLYLSKTVGFSRDEFESLPRLCPHLTLFEFNEKLWKYLRVSDEIRKWESIRYLPTPSLYDRPHLRSFLLDNFNICFTRLKINICKCSHWLELVARMHHLEHLAIEGDLRTCLDDRKQYITLSVLDSLHTGLPHLRYLCLKHINLGGSLPEPITACETLRQLELELDFDLYSACLPYFSCKYTRLEGLLIVKLVDRAPSEEVHDSVISGFLSWIEKLTALKALHMLPGLLWIPEMGQDYDLVSRQDSRGLFREEAIAKLLRKIHAPITDLSVNANVYEYNASAIRLFCATLEAVEVHLTTSNKLDKAIRYLSLCDSLTFLHLNIEDDNDHGFDTIPLDTLLDVCKSLNTLFVRIPDIVIDSDWLTDANHGLEKLMLATESVDSDVFQFLSDRCPRLRRLYCLFANPDELGEIYMEMPNATLETLQIVVPRTPDFYIRLTQTAKFERMMQRKAKYYGESKIDEDCSWSRWYTVANDEPDKQTRLQIVRTPEDDLEAGTMEIQCRSVDHFVVACVKKEVLTIKEDLDNYFSIVNSRFRNNS</sequence>
<reference evidence="1" key="1">
    <citation type="submission" date="2020-01" db="EMBL/GenBank/DDBJ databases">
        <title>Genome Sequencing of Three Apophysomyces-Like Fungal Strains Confirms a Novel Fungal Genus in the Mucoromycota with divergent Burkholderia-like Endosymbiotic Bacteria.</title>
        <authorList>
            <person name="Stajich J.E."/>
            <person name="Macias A.M."/>
            <person name="Carter-House D."/>
            <person name="Lovett B."/>
            <person name="Kasson L.R."/>
            <person name="Berry K."/>
            <person name="Grigoriev I."/>
            <person name="Chang Y."/>
            <person name="Spatafora J."/>
            <person name="Kasson M.T."/>
        </authorList>
    </citation>
    <scope>NUCLEOTIDE SEQUENCE</scope>
    <source>
        <strain evidence="1">NRRL A-21654</strain>
    </source>
</reference>
<dbReference type="OrthoDB" id="2216077at2759"/>
<keyword evidence="2" id="KW-1185">Reference proteome</keyword>
<dbReference type="Proteomes" id="UP000605846">
    <property type="component" value="Unassembled WGS sequence"/>
</dbReference>
<evidence type="ECO:0000313" key="2">
    <source>
        <dbReference type="Proteomes" id="UP000605846"/>
    </source>
</evidence>
<accession>A0A8H7ETR6</accession>
<name>A0A8H7ETR6_9FUNG</name>
<dbReference type="InterPro" id="IPR036047">
    <property type="entry name" value="F-box-like_dom_sf"/>
</dbReference>
<dbReference type="EMBL" id="JABAYA010000008">
    <property type="protein sequence ID" value="KAF7731622.1"/>
    <property type="molecule type" value="Genomic_DNA"/>
</dbReference>
<evidence type="ECO:0008006" key="3">
    <source>
        <dbReference type="Google" id="ProtNLM"/>
    </source>
</evidence>
<dbReference type="SUPFAM" id="SSF52047">
    <property type="entry name" value="RNI-like"/>
    <property type="match status" value="1"/>
</dbReference>
<gene>
    <name evidence="1" type="ORF">EC973_008791</name>
</gene>